<feature type="compositionally biased region" description="Polar residues" evidence="3">
    <location>
        <begin position="870"/>
        <end position="882"/>
    </location>
</feature>
<dbReference type="SMART" id="SM00233">
    <property type="entry name" value="PH"/>
    <property type="match status" value="1"/>
</dbReference>
<dbReference type="PANTHER" id="PTHR46265">
    <property type="entry name" value="RHO GTPASE-ACTIVATING PROTEIN 7"/>
    <property type="match status" value="1"/>
</dbReference>
<feature type="compositionally biased region" description="Polar residues" evidence="3">
    <location>
        <begin position="1"/>
        <end position="11"/>
    </location>
</feature>
<evidence type="ECO:0000256" key="2">
    <source>
        <dbReference type="SAM" id="Coils"/>
    </source>
</evidence>
<dbReference type="AlphaFoldDB" id="A0AAN8VPW4"/>
<protein>
    <submittedName>
        <fullName evidence="6">Pleckstrin homology domain</fullName>
    </submittedName>
</protein>
<feature type="compositionally biased region" description="Polar residues" evidence="3">
    <location>
        <begin position="769"/>
        <end position="780"/>
    </location>
</feature>
<evidence type="ECO:0000313" key="7">
    <source>
        <dbReference type="Proteomes" id="UP001370490"/>
    </source>
</evidence>
<dbReference type="Gene3D" id="1.10.555.10">
    <property type="entry name" value="Rho GTPase activation protein"/>
    <property type="match status" value="1"/>
</dbReference>
<feature type="compositionally biased region" description="Pro residues" evidence="3">
    <location>
        <begin position="19"/>
        <end position="29"/>
    </location>
</feature>
<feature type="region of interest" description="Disordered" evidence="3">
    <location>
        <begin position="1"/>
        <end position="69"/>
    </location>
</feature>
<dbReference type="Pfam" id="PF14389">
    <property type="entry name" value="Lzipper-MIP1"/>
    <property type="match status" value="1"/>
</dbReference>
<feature type="compositionally biased region" description="Basic and acidic residues" evidence="3">
    <location>
        <begin position="485"/>
        <end position="496"/>
    </location>
</feature>
<reference evidence="6 7" key="1">
    <citation type="submission" date="2023-12" db="EMBL/GenBank/DDBJ databases">
        <title>A high-quality genome assembly for Dillenia turbinata (Dilleniales).</title>
        <authorList>
            <person name="Chanderbali A."/>
        </authorList>
    </citation>
    <scope>NUCLEOTIDE SEQUENCE [LARGE SCALE GENOMIC DNA]</scope>
    <source>
        <strain evidence="6">LSX21</strain>
        <tissue evidence="6">Leaf</tissue>
    </source>
</reference>
<dbReference type="CDD" id="cd00159">
    <property type="entry name" value="RhoGAP"/>
    <property type="match status" value="1"/>
</dbReference>
<dbReference type="GO" id="GO:0007165">
    <property type="term" value="P:signal transduction"/>
    <property type="evidence" value="ECO:0007669"/>
    <property type="project" value="InterPro"/>
</dbReference>
<proteinExistence type="predicted"/>
<keyword evidence="1" id="KW-0343">GTPase activation</keyword>
<feature type="region of interest" description="Disordered" evidence="3">
    <location>
        <begin position="428"/>
        <end position="585"/>
    </location>
</feature>
<feature type="compositionally biased region" description="Polar residues" evidence="3">
    <location>
        <begin position="699"/>
        <end position="709"/>
    </location>
</feature>
<feature type="coiled-coil region" evidence="2">
    <location>
        <begin position="590"/>
        <end position="617"/>
    </location>
</feature>
<dbReference type="InterPro" id="IPR011993">
    <property type="entry name" value="PH-like_dom_sf"/>
</dbReference>
<comment type="caution">
    <text evidence="6">The sequence shown here is derived from an EMBL/GenBank/DDBJ whole genome shotgun (WGS) entry which is preliminary data.</text>
</comment>
<dbReference type="EMBL" id="JBAMMX010000006">
    <property type="protein sequence ID" value="KAK6938080.1"/>
    <property type="molecule type" value="Genomic_DNA"/>
</dbReference>
<feature type="domain" description="Rho-GAP" evidence="5">
    <location>
        <begin position="219"/>
        <end position="418"/>
    </location>
</feature>
<dbReference type="InterPro" id="IPR025757">
    <property type="entry name" value="MIP1_Leuzipper"/>
</dbReference>
<feature type="domain" description="PH" evidence="4">
    <location>
        <begin position="73"/>
        <end position="177"/>
    </location>
</feature>
<dbReference type="PROSITE" id="PS50003">
    <property type="entry name" value="PH_DOMAIN"/>
    <property type="match status" value="1"/>
</dbReference>
<dbReference type="Gene3D" id="2.30.29.30">
    <property type="entry name" value="Pleckstrin-homology domain (PH domain)/Phosphotyrosine-binding domain (PTB)"/>
    <property type="match status" value="1"/>
</dbReference>
<gene>
    <name evidence="6" type="ORF">RJ641_031588</name>
</gene>
<feature type="region of interest" description="Disordered" evidence="3">
    <location>
        <begin position="836"/>
        <end position="955"/>
    </location>
</feature>
<feature type="compositionally biased region" description="Polar residues" evidence="3">
    <location>
        <begin position="751"/>
        <end position="762"/>
    </location>
</feature>
<feature type="compositionally biased region" description="Basic and acidic residues" evidence="3">
    <location>
        <begin position="49"/>
        <end position="67"/>
    </location>
</feature>
<name>A0AAN8VPW4_9MAGN</name>
<dbReference type="GO" id="GO:0005096">
    <property type="term" value="F:GTPase activator activity"/>
    <property type="evidence" value="ECO:0007669"/>
    <property type="project" value="UniProtKB-KW"/>
</dbReference>
<evidence type="ECO:0000259" key="4">
    <source>
        <dbReference type="PROSITE" id="PS50003"/>
    </source>
</evidence>
<evidence type="ECO:0000259" key="5">
    <source>
        <dbReference type="PROSITE" id="PS50238"/>
    </source>
</evidence>
<dbReference type="PANTHER" id="PTHR46265:SF21">
    <property type="entry name" value="RHO GTPASE-ACTIVATING PROTEIN REN1-LIKE ISOFORM X1"/>
    <property type="match status" value="1"/>
</dbReference>
<feature type="compositionally biased region" description="Polar residues" evidence="3">
    <location>
        <begin position="719"/>
        <end position="738"/>
    </location>
</feature>
<organism evidence="6 7">
    <name type="scientific">Dillenia turbinata</name>
    <dbReference type="NCBI Taxonomy" id="194707"/>
    <lineage>
        <taxon>Eukaryota</taxon>
        <taxon>Viridiplantae</taxon>
        <taxon>Streptophyta</taxon>
        <taxon>Embryophyta</taxon>
        <taxon>Tracheophyta</taxon>
        <taxon>Spermatophyta</taxon>
        <taxon>Magnoliopsida</taxon>
        <taxon>eudicotyledons</taxon>
        <taxon>Gunneridae</taxon>
        <taxon>Pentapetalae</taxon>
        <taxon>Dilleniales</taxon>
        <taxon>Dilleniaceae</taxon>
        <taxon>Dillenia</taxon>
    </lineage>
</organism>
<dbReference type="CDD" id="cd00821">
    <property type="entry name" value="PH"/>
    <property type="match status" value="1"/>
</dbReference>
<evidence type="ECO:0000256" key="1">
    <source>
        <dbReference type="ARBA" id="ARBA00022468"/>
    </source>
</evidence>
<evidence type="ECO:0000256" key="3">
    <source>
        <dbReference type="SAM" id="MobiDB-lite"/>
    </source>
</evidence>
<dbReference type="SUPFAM" id="SSF50729">
    <property type="entry name" value="PH domain-like"/>
    <property type="match status" value="1"/>
</dbReference>
<accession>A0AAN8VPW4</accession>
<dbReference type="SUPFAM" id="SSF48350">
    <property type="entry name" value="GTPase activation domain, GAP"/>
    <property type="match status" value="1"/>
</dbReference>
<dbReference type="Proteomes" id="UP001370490">
    <property type="component" value="Unassembled WGS sequence"/>
</dbReference>
<keyword evidence="2" id="KW-0175">Coiled coil</keyword>
<dbReference type="InterPro" id="IPR000198">
    <property type="entry name" value="RhoGAP_dom"/>
</dbReference>
<dbReference type="InterPro" id="IPR052799">
    <property type="entry name" value="Rho_GAP_Regulators"/>
</dbReference>
<sequence>VAMRNRNTGSSQGDGGSIPIPPPVPPAPTPDELRPYVDNAARPDAPPGQDERQWPGDKPHPPPEHLQSRVGNKVFKSGPLFISSKGIGWTSWKKRWFILTQASLVFFRSDPSAIPQKGSEVNLILGGIDLNNTGRVAVKADKKLLTVLFPDGRAFTLKAETLEDLSEWKTALENALAQAPSAALMMGQDYIFKNDQAHAEEVTENQPAQHLVVGRPVLLALEDIDGSPSFLEKALRFIEEYGVKVEGILRQAADVDDVERRIREYEQGKDEFSPEEDAHVIADCIKYVLRELPSSPVPASCCNALLQACRTDRSLRLSAVRNAICETFPEPNRRLLQRILMMMQTVASHKAVNRMSHSAVAACMAPLLLRPLLAGDCELENDFDLGGDGSVQLMQAAAAANHAQAIVITLLEDYGKLFGAVQEDSIPSELFSESEIGSGSDEVTDDEETIEGDDDDDDDATNDDGSYTADDFDVEVSEFSNSHSESLRSDECEDSQKSTPSPPQKFRSEHDNLQQRNNSLTRTDDSPMKDNNNQGGAFPSERESLTSHGLPKFKKSSTVQRSPIPSFRRSAVWGRSPGRKNHSMESVDFVLDDEVEIQKLEATRDDLQIRIEKEVASLQKQLQKERVLRATLEAGLKSAQDAMPVPASIDKKTKADIEELAEVEEDVIKLKQQVDDLSVQFDQQPGSSNNSSVNDSCNQFQETSSQQVNMKGPQKDVEVTSTSYMPQRSRNKAVNQDGQDFEDDKKHEHPSVSNKQSPLNQQHLDRACSGNSESTGSSATEPIFGISMPPNYSKKSRSRVEIQTNTTTSALSKLTTRLNFLKERRTQIANELRSMDKCQRSGHSTRSTERERNVEASQFNHPSGRVTDGYATQNSTKNSCFNGSEPYARSDKMIGTDLPALETRENNNKLDSQAVGRSRKVKKLDSGRMEGSASQKDKGAGADPAGTQKGFFSFR</sequence>
<dbReference type="Pfam" id="PF00169">
    <property type="entry name" value="PH"/>
    <property type="match status" value="1"/>
</dbReference>
<feature type="non-terminal residue" evidence="6">
    <location>
        <position position="1"/>
    </location>
</feature>
<dbReference type="InterPro" id="IPR001849">
    <property type="entry name" value="PH_domain"/>
</dbReference>
<feature type="compositionally biased region" description="Low complexity" evidence="3">
    <location>
        <begin position="687"/>
        <end position="698"/>
    </location>
</feature>
<feature type="compositionally biased region" description="Acidic residues" evidence="3">
    <location>
        <begin position="442"/>
        <end position="462"/>
    </location>
</feature>
<evidence type="ECO:0000313" key="6">
    <source>
        <dbReference type="EMBL" id="KAK6938080.1"/>
    </source>
</evidence>
<keyword evidence="7" id="KW-1185">Reference proteome</keyword>
<feature type="region of interest" description="Disordered" evidence="3">
    <location>
        <begin position="679"/>
        <end position="804"/>
    </location>
</feature>
<dbReference type="InterPro" id="IPR008936">
    <property type="entry name" value="Rho_GTPase_activation_prot"/>
</dbReference>
<dbReference type="PROSITE" id="PS50238">
    <property type="entry name" value="RHOGAP"/>
    <property type="match status" value="1"/>
</dbReference>
<dbReference type="SMART" id="SM00324">
    <property type="entry name" value="RhoGAP"/>
    <property type="match status" value="1"/>
</dbReference>
<dbReference type="Pfam" id="PF00620">
    <property type="entry name" value="RhoGAP"/>
    <property type="match status" value="1"/>
</dbReference>